<feature type="domain" description="Glycogen debranching enzyme C-terminal" evidence="1">
    <location>
        <begin position="273"/>
        <end position="622"/>
    </location>
</feature>
<organism evidence="3 4">
    <name type="scientific">Paractinoplanes pyxinae</name>
    <dbReference type="NCBI Taxonomy" id="2997416"/>
    <lineage>
        <taxon>Bacteria</taxon>
        <taxon>Bacillati</taxon>
        <taxon>Actinomycetota</taxon>
        <taxon>Actinomycetes</taxon>
        <taxon>Micromonosporales</taxon>
        <taxon>Micromonosporaceae</taxon>
        <taxon>Paractinoplanes</taxon>
    </lineage>
</organism>
<evidence type="ECO:0000313" key="3">
    <source>
        <dbReference type="EMBL" id="MCY1142121.1"/>
    </source>
</evidence>
<dbReference type="SUPFAM" id="SSF48208">
    <property type="entry name" value="Six-hairpin glycosidases"/>
    <property type="match status" value="1"/>
</dbReference>
<protein>
    <submittedName>
        <fullName evidence="3">Glycogen debranching enzyme N-terminal domain-containing protein</fullName>
    </submittedName>
</protein>
<dbReference type="PANTHER" id="PTHR10569:SF2">
    <property type="entry name" value="GLYCOGEN DEBRANCHING ENZYME"/>
    <property type="match status" value="1"/>
</dbReference>
<gene>
    <name evidence="3" type="ORF">OWR29_29350</name>
</gene>
<reference evidence="3" key="1">
    <citation type="submission" date="2022-11" db="EMBL/GenBank/DDBJ databases">
        <authorList>
            <person name="Somphong A."/>
            <person name="Phongsopitanun W."/>
        </authorList>
    </citation>
    <scope>NUCLEOTIDE SEQUENCE</scope>
    <source>
        <strain evidence="3">Pm04-4</strain>
    </source>
</reference>
<dbReference type="RefSeq" id="WP_267566527.1">
    <property type="nucleotide sequence ID" value="NZ_JAPNTZ010000011.1"/>
</dbReference>
<feature type="domain" description="Glycogen debranching enzyme bacterial and archaeal type N-terminal" evidence="2">
    <location>
        <begin position="15"/>
        <end position="225"/>
    </location>
</feature>
<dbReference type="EMBL" id="JAPNTZ010000011">
    <property type="protein sequence ID" value="MCY1142121.1"/>
    <property type="molecule type" value="Genomic_DNA"/>
</dbReference>
<dbReference type="InterPro" id="IPR024742">
    <property type="entry name" value="Glycogen_debranch_N"/>
</dbReference>
<evidence type="ECO:0000313" key="4">
    <source>
        <dbReference type="Proteomes" id="UP001151002"/>
    </source>
</evidence>
<dbReference type="Proteomes" id="UP001151002">
    <property type="component" value="Unassembled WGS sequence"/>
</dbReference>
<evidence type="ECO:0000259" key="2">
    <source>
        <dbReference type="Pfam" id="PF12439"/>
    </source>
</evidence>
<dbReference type="Pfam" id="PF12439">
    <property type="entry name" value="GDE_N"/>
    <property type="match status" value="1"/>
</dbReference>
<dbReference type="InterPro" id="IPR008928">
    <property type="entry name" value="6-hairpin_glycosidase_sf"/>
</dbReference>
<dbReference type="Pfam" id="PF06202">
    <property type="entry name" value="GDE_C"/>
    <property type="match status" value="1"/>
</dbReference>
<name>A0ABT4B6L9_9ACTN</name>
<dbReference type="InterPro" id="IPR010401">
    <property type="entry name" value="AGL/Gdb1"/>
</dbReference>
<dbReference type="Gene3D" id="1.50.10.10">
    <property type="match status" value="1"/>
</dbReference>
<dbReference type="PANTHER" id="PTHR10569">
    <property type="entry name" value="GLYCOGEN DEBRANCHING ENZYME"/>
    <property type="match status" value="1"/>
</dbReference>
<dbReference type="InterPro" id="IPR032790">
    <property type="entry name" value="GDE_C"/>
</dbReference>
<keyword evidence="4" id="KW-1185">Reference proteome</keyword>
<evidence type="ECO:0000259" key="1">
    <source>
        <dbReference type="Pfam" id="PF06202"/>
    </source>
</evidence>
<proteinExistence type="predicted"/>
<accession>A0ABT4B6L9</accession>
<dbReference type="InterPro" id="IPR012341">
    <property type="entry name" value="6hp_glycosidase-like_sf"/>
</dbReference>
<sequence length="627" mass="67247">MPITFGPHECGSPDREWLVTDGLGGFATGTVPGLRTRRYHSLLTLTDPVTADRRLALAALDLTVTLATGAKVPLYTHEWESGAQAPRGDRYLESFALVDGVPRWRWRVGDVVIEREVAMRHGHPGVAVTHRVVSAAEPVGLAVAVMCTWRDAHDERRAGDGPLQVSQVADGVMVEDAYRVAGPSWQPGGGWHLGAYAREEAARGLPATEDLWHAGTYVDRVSPGDVMEITAWGGDLSVRPPAATAVVAAARTRAQELIATAKAEGSAETLVLAADAFVVRGADGPDVVAGYPWFGSYLGDTMTAYEGLFLDTGRADEGRELLLAHALREADQIAEPGGPWAPRSSPDAPLWLVHAVDRHVRRTGDTELAARLVDPLGKLLRRRLDLDPADGLVRLSTAASWMNGYTEDGPVTPRTGKPVEINALWVNALAALADLTAEAGRDDTELRGGHARARDAFRARFQAPEGWLYDVIDGPAATYPLGAGSRHDDPSLRPNQLFAWSLPHAPLTEGAGALHRIGAALLTPLGLRTLAPTEYGYQGEHRGGRDDRDIAYHQGTVWPWLIGPYADARAALGLPVDDLFTGLEAHLNEWGAGSVSETADGDPPHRATGSPFSARSVAELLRVIRKA</sequence>
<comment type="caution">
    <text evidence="3">The sequence shown here is derived from an EMBL/GenBank/DDBJ whole genome shotgun (WGS) entry which is preliminary data.</text>
</comment>